<evidence type="ECO:0000256" key="1">
    <source>
        <dbReference type="SAM" id="MobiDB-lite"/>
    </source>
</evidence>
<gene>
    <name evidence="3" type="ORF">VK70_00875</name>
</gene>
<dbReference type="GO" id="GO:0004519">
    <property type="term" value="F:endonuclease activity"/>
    <property type="evidence" value="ECO:0007669"/>
    <property type="project" value="InterPro"/>
</dbReference>
<name>A0A0F7CGA9_PAEDU</name>
<evidence type="ECO:0000259" key="2">
    <source>
        <dbReference type="Pfam" id="PF14436"/>
    </source>
</evidence>
<feature type="domain" description="Bacterial EndoU nuclease" evidence="2">
    <location>
        <begin position="835"/>
        <end position="989"/>
    </location>
</feature>
<reference evidence="3 4" key="2">
    <citation type="journal article" date="2016" name="Genome Announc.">
        <title>Genome Sequence of a Gram-Positive Diazotroph, Paenibacillus durus Type Strain ATCC 35681.</title>
        <authorList>
            <person name="Halim M.A."/>
            <person name="Rahman A.Y."/>
            <person name="Sim K.S."/>
            <person name="Yam H.C."/>
            <person name="Rahim A.A."/>
            <person name="Ghazali A.H."/>
            <person name="Najimudin N."/>
        </authorList>
    </citation>
    <scope>NUCLEOTIDE SEQUENCE [LARGE SCALE GENOMIC DNA]</scope>
    <source>
        <strain evidence="3 4">ATCC 35681</strain>
    </source>
</reference>
<dbReference type="Pfam" id="PF14436">
    <property type="entry name" value="EndoU_bacteria"/>
    <property type="match status" value="1"/>
</dbReference>
<reference evidence="3 4" key="1">
    <citation type="submission" date="2015-03" db="EMBL/GenBank/DDBJ databases">
        <authorList>
            <person name="Abdul Halim M."/>
        </authorList>
    </citation>
    <scope>NUCLEOTIDE SEQUENCE [LARGE SCALE GENOMIC DNA]</scope>
    <source>
        <strain evidence="3 4">ATCC 35681</strain>
    </source>
</reference>
<feature type="region of interest" description="Disordered" evidence="1">
    <location>
        <begin position="768"/>
        <end position="818"/>
    </location>
</feature>
<dbReference type="HOGENOM" id="CLU_312530_0_0_9"/>
<dbReference type="CDD" id="cd20686">
    <property type="entry name" value="CdiA-CT_Ec-like"/>
    <property type="match status" value="1"/>
</dbReference>
<accession>A0A0F7CGA9</accession>
<dbReference type="Gene3D" id="3.55.50.10">
    <property type="entry name" value="Baseplate protein-like domains"/>
    <property type="match status" value="1"/>
</dbReference>
<dbReference type="SMR" id="A0A0F7CGA9"/>
<proteinExistence type="predicted"/>
<dbReference type="Pfam" id="PF05954">
    <property type="entry name" value="Phage_GPD"/>
    <property type="match status" value="1"/>
</dbReference>
<dbReference type="InterPro" id="IPR029501">
    <property type="entry name" value="EndoU_bac"/>
</dbReference>
<dbReference type="EMBL" id="CP011114">
    <property type="protein sequence ID" value="AKG33341.1"/>
    <property type="molecule type" value="Genomic_DNA"/>
</dbReference>
<organism evidence="3 4">
    <name type="scientific">Paenibacillus durus ATCC 35681</name>
    <dbReference type="NCBI Taxonomy" id="1333534"/>
    <lineage>
        <taxon>Bacteria</taxon>
        <taxon>Bacillati</taxon>
        <taxon>Bacillota</taxon>
        <taxon>Bacilli</taxon>
        <taxon>Bacillales</taxon>
        <taxon>Paenibacillaceae</taxon>
        <taxon>Paenibacillus</taxon>
    </lineage>
</organism>
<dbReference type="SUPFAM" id="SSF69279">
    <property type="entry name" value="Phage tail proteins"/>
    <property type="match status" value="1"/>
</dbReference>
<dbReference type="RefSeq" id="WP_025698576.1">
    <property type="nucleotide sequence ID" value="NZ_ASQQ01000609.1"/>
</dbReference>
<evidence type="ECO:0000313" key="4">
    <source>
        <dbReference type="Proteomes" id="UP000034189"/>
    </source>
</evidence>
<dbReference type="PATRIC" id="fig|1333534.5.peg.193"/>
<evidence type="ECO:0000313" key="3">
    <source>
        <dbReference type="EMBL" id="AKG33341.1"/>
    </source>
</evidence>
<dbReference type="Proteomes" id="UP000034189">
    <property type="component" value="Chromosome"/>
</dbReference>
<sequence length="992" mass="109979">MNVSPTALLTYQHLNFIWPYGDVRLNQVKMIHELGEHARLWITGQIQPNQEDAITARASSIDEIELWYTDKSGRHPLFMGQLYSVEIEHLHQEIQVTIQVISHSFKLDTELKNRSFQQVNQQYVDIIDAVLADYSGSDKLDEAFGNRPTNQFIMQYQETDWGFLKRLASHAGAMLLPNITAHRSQIWIGIPEARRQIALEDVPFRMRRRIAPYLNHAANGRTNTSASDYTGYTFELQEILQPGDEVKRSGLTYVITKRTSTMTSGVMTWSYECALPQGVTVAKTYNRTIIGAAIEGKILEVSRNQVRLHLDMDDQQDPTDARWFPYSAEGNQVWYLMPEKGAQVKLYFPTADEDDAMVIQSVRTKPSGAAPPPSSHTVQGVAAETPAERHHRKMADPGVKSFANPQGKEVSLGNSELNISAQEGSLYISMNTGHGVTLQSTQNMQIQATGSLSLSAGSILLKGTDGLHLSTTTDALDLEEGVNSLSSEILLQASVHQSYPQPLLSSFEQQVAELGIDAVLDQRKLTNVDANSQGAKQKLLSFAKGLWNHVVDIGDIVLTGQNDEEMRRTYSILNHGKEIAPLEERNATFKGMLDTVSYVRNTSMKEMMNDALDYGKDTMELLMERERNKRLNPLTSTPEENYRAGQTEVEAAFAELDLATTLIPGEQAFTAPMKFFRKLKPGELKPGKFGERVGEQVGERAEKSGISAMLGQLEKKEGHPELAAGDGKLKTHAISIPNSPASLEGFLQSIAQKMNLGSGSLTPATAGGHWSFHDLGPDLHPTSKGSGGNLSPERQRQKNALESGEYTGRSAEGTGNNELNIFSETVNMNNRELMEHLIDGHGIGRGSKPSVKGAHYLESFYRTIDEEAAKYGLSRSDFIIGEPKRHPRIDGIYEIYYRIPSLETDYVNGGLKLKLDADGNVVYKNVRDPKTVFGPPITPEDIVKWGQEVVKNAEKSGLSMVEGRNSGVAENGLRFDWLVVNGKIISIYPVFD</sequence>
<protein>
    <recommendedName>
        <fullName evidence="2">Bacterial EndoU nuclease domain-containing protein</fullName>
    </recommendedName>
</protein>
<dbReference type="AlphaFoldDB" id="A0A0F7CGA9"/>
<dbReference type="OrthoDB" id="2664283at2"/>